<gene>
    <name evidence="5" type="primary">prmC</name>
    <name evidence="8" type="ORF">FHS89_000942</name>
</gene>
<evidence type="ECO:0000256" key="1">
    <source>
        <dbReference type="ARBA" id="ARBA00022603"/>
    </source>
</evidence>
<dbReference type="InterPro" id="IPR004556">
    <property type="entry name" value="HemK-like"/>
</dbReference>
<dbReference type="NCBIfam" id="TIGR00536">
    <property type="entry name" value="hemK_fam"/>
    <property type="match status" value="1"/>
</dbReference>
<reference evidence="8 9" key="1">
    <citation type="submission" date="2020-08" db="EMBL/GenBank/DDBJ databases">
        <title>Genomic Encyclopedia of Type Strains, Phase IV (KMG-IV): sequencing the most valuable type-strain genomes for metagenomic binning, comparative biology and taxonomic classification.</title>
        <authorList>
            <person name="Goeker M."/>
        </authorList>
    </citation>
    <scope>NUCLEOTIDE SEQUENCE [LARGE SCALE GENOMIC DNA]</scope>
    <source>
        <strain evidence="8 9">DSM 103377</strain>
    </source>
</reference>
<dbReference type="InterPro" id="IPR019874">
    <property type="entry name" value="RF_methyltr_PrmC"/>
</dbReference>
<dbReference type="AlphaFoldDB" id="A0A840WZ48"/>
<keyword evidence="9" id="KW-1185">Reference proteome</keyword>
<dbReference type="PROSITE" id="PS00092">
    <property type="entry name" value="N6_MTASE"/>
    <property type="match status" value="1"/>
</dbReference>
<dbReference type="Gene3D" id="1.10.8.10">
    <property type="entry name" value="DNA helicase RuvA subunit, C-terminal domain"/>
    <property type="match status" value="1"/>
</dbReference>
<evidence type="ECO:0000256" key="2">
    <source>
        <dbReference type="ARBA" id="ARBA00022679"/>
    </source>
</evidence>
<dbReference type="Gene3D" id="3.40.50.150">
    <property type="entry name" value="Vaccinia Virus protein VP39"/>
    <property type="match status" value="1"/>
</dbReference>
<dbReference type="PANTHER" id="PTHR18895">
    <property type="entry name" value="HEMK METHYLTRANSFERASE"/>
    <property type="match status" value="1"/>
</dbReference>
<accession>A0A840WZ48</accession>
<comment type="catalytic activity">
    <reaction evidence="4 5">
        <text>L-glutaminyl-[peptide chain release factor] + S-adenosyl-L-methionine = N(5)-methyl-L-glutaminyl-[peptide chain release factor] + S-adenosyl-L-homocysteine + H(+)</text>
        <dbReference type="Rhea" id="RHEA:42896"/>
        <dbReference type="Rhea" id="RHEA-COMP:10271"/>
        <dbReference type="Rhea" id="RHEA-COMP:10272"/>
        <dbReference type="ChEBI" id="CHEBI:15378"/>
        <dbReference type="ChEBI" id="CHEBI:30011"/>
        <dbReference type="ChEBI" id="CHEBI:57856"/>
        <dbReference type="ChEBI" id="CHEBI:59789"/>
        <dbReference type="ChEBI" id="CHEBI:61891"/>
        <dbReference type="EC" id="2.1.1.297"/>
    </reaction>
</comment>
<dbReference type="NCBIfam" id="TIGR03534">
    <property type="entry name" value="RF_mod_PrmC"/>
    <property type="match status" value="1"/>
</dbReference>
<dbReference type="InterPro" id="IPR002052">
    <property type="entry name" value="DNA_methylase_N6_adenine_CS"/>
</dbReference>
<dbReference type="Proteomes" id="UP000553766">
    <property type="component" value="Unassembled WGS sequence"/>
</dbReference>
<comment type="function">
    <text evidence="5">Methylates the class 1 translation termination release factors RF1/PrfA and RF2/PrfB on the glutamine residue of the universally conserved GGQ motif.</text>
</comment>
<dbReference type="GO" id="GO:0003676">
    <property type="term" value="F:nucleic acid binding"/>
    <property type="evidence" value="ECO:0007669"/>
    <property type="project" value="InterPro"/>
</dbReference>
<feature type="binding site" evidence="5">
    <location>
        <position position="181"/>
    </location>
    <ligand>
        <name>S-adenosyl-L-methionine</name>
        <dbReference type="ChEBI" id="CHEBI:59789"/>
    </ligand>
</feature>
<protein>
    <recommendedName>
        <fullName evidence="5">Release factor glutamine methyltransferase</fullName>
        <shortName evidence="5">RF MTase</shortName>
        <ecNumber evidence="5">2.1.1.297</ecNumber>
    </recommendedName>
    <alternativeName>
        <fullName evidence="5">N5-glutamine methyltransferase PrmC</fullName>
    </alternativeName>
    <alternativeName>
        <fullName evidence="5">Protein-(glutamine-N5) MTase PrmC</fullName>
    </alternativeName>
    <alternativeName>
        <fullName evidence="5">Protein-glutamine N-methyltransferase PrmC</fullName>
    </alternativeName>
</protein>
<feature type="binding site" evidence="5">
    <location>
        <position position="138"/>
    </location>
    <ligand>
        <name>S-adenosyl-L-methionine</name>
        <dbReference type="ChEBI" id="CHEBI:59789"/>
    </ligand>
</feature>
<dbReference type="PANTHER" id="PTHR18895:SF74">
    <property type="entry name" value="MTRF1L RELEASE FACTOR GLUTAMINE METHYLTRANSFERASE"/>
    <property type="match status" value="1"/>
</dbReference>
<dbReference type="InterPro" id="IPR040758">
    <property type="entry name" value="PrmC_N"/>
</dbReference>
<feature type="domain" description="Methyltransferase small" evidence="6">
    <location>
        <begin position="104"/>
        <end position="190"/>
    </location>
</feature>
<dbReference type="GO" id="GO:0032259">
    <property type="term" value="P:methylation"/>
    <property type="evidence" value="ECO:0007669"/>
    <property type="project" value="UniProtKB-KW"/>
</dbReference>
<feature type="binding site" evidence="5">
    <location>
        <begin position="181"/>
        <end position="184"/>
    </location>
    <ligand>
        <name>substrate</name>
    </ligand>
</feature>
<dbReference type="Pfam" id="PF17827">
    <property type="entry name" value="PrmC_N"/>
    <property type="match status" value="1"/>
</dbReference>
<dbReference type="SUPFAM" id="SSF53335">
    <property type="entry name" value="S-adenosyl-L-methionine-dependent methyltransferases"/>
    <property type="match status" value="1"/>
</dbReference>
<keyword evidence="2 5" id="KW-0808">Transferase</keyword>
<feature type="binding site" evidence="5">
    <location>
        <begin position="115"/>
        <end position="119"/>
    </location>
    <ligand>
        <name>S-adenosyl-L-methionine</name>
        <dbReference type="ChEBI" id="CHEBI:59789"/>
    </ligand>
</feature>
<dbReference type="EC" id="2.1.1.297" evidence="5"/>
<evidence type="ECO:0000256" key="4">
    <source>
        <dbReference type="ARBA" id="ARBA00048391"/>
    </source>
</evidence>
<organism evidence="8 9">
    <name type="scientific">Rubricella aquisinus</name>
    <dbReference type="NCBI Taxonomy" id="2028108"/>
    <lineage>
        <taxon>Bacteria</taxon>
        <taxon>Pseudomonadati</taxon>
        <taxon>Pseudomonadota</taxon>
        <taxon>Alphaproteobacteria</taxon>
        <taxon>Rhodobacterales</taxon>
        <taxon>Paracoccaceae</taxon>
        <taxon>Rubricella</taxon>
    </lineage>
</organism>
<dbReference type="InterPro" id="IPR029063">
    <property type="entry name" value="SAM-dependent_MTases_sf"/>
</dbReference>
<dbReference type="InterPro" id="IPR007848">
    <property type="entry name" value="Small_mtfrase_dom"/>
</dbReference>
<evidence type="ECO:0000256" key="3">
    <source>
        <dbReference type="ARBA" id="ARBA00022691"/>
    </source>
</evidence>
<dbReference type="HAMAP" id="MF_02126">
    <property type="entry name" value="RF_methyltr_PrmC"/>
    <property type="match status" value="1"/>
</dbReference>
<dbReference type="RefSeq" id="WP_184009011.1">
    <property type="nucleotide sequence ID" value="NZ_JACIJS010000002.1"/>
</dbReference>
<keyword evidence="1 5" id="KW-0489">Methyltransferase</keyword>
<keyword evidence="3 5" id="KW-0949">S-adenosyl-L-methionine</keyword>
<comment type="caution">
    <text evidence="8">The sequence shown here is derived from an EMBL/GenBank/DDBJ whole genome shotgun (WGS) entry which is preliminary data.</text>
</comment>
<evidence type="ECO:0000313" key="8">
    <source>
        <dbReference type="EMBL" id="MBB5514936.1"/>
    </source>
</evidence>
<sequence length="278" mass="29697">MTRAEALAQAAGLLRAAGIADPQRDAAVLLGEVFGGPMELRARPEAPMTTPEQARYDAMIAARAEHRPVSHILGWREFYGRRFRVTPDVLDPRPETEDLIALALTRPATRILDLGTGSGAIAVTLLAEWPQATGVATDISAPACAVARENAAAHDVAGRLEIAEGSWFAPVTGQYDLILTNPPYIAAHEMADLTRDVRDWEPHLALTPGGDGLAAYRAIAADLARFLAPGGRALFEIGYTQGADVMAILREAGFGEVSLHYDLGGQPRIVAVEHRNPA</sequence>
<comment type="similarity">
    <text evidence="5">Belongs to the protein N5-glutamine methyltransferase family. PrmC subfamily.</text>
</comment>
<dbReference type="InterPro" id="IPR050320">
    <property type="entry name" value="N5-glutamine_MTase"/>
</dbReference>
<feature type="binding site" evidence="5">
    <location>
        <position position="167"/>
    </location>
    <ligand>
        <name>S-adenosyl-L-methionine</name>
        <dbReference type="ChEBI" id="CHEBI:59789"/>
    </ligand>
</feature>
<dbReference type="GO" id="GO:0102559">
    <property type="term" value="F:peptide chain release factor N(5)-glutamine methyltransferase activity"/>
    <property type="evidence" value="ECO:0007669"/>
    <property type="project" value="UniProtKB-EC"/>
</dbReference>
<dbReference type="CDD" id="cd02440">
    <property type="entry name" value="AdoMet_MTases"/>
    <property type="match status" value="1"/>
</dbReference>
<feature type="domain" description="Release factor glutamine methyltransferase N-terminal" evidence="7">
    <location>
        <begin position="5"/>
        <end position="74"/>
    </location>
</feature>
<name>A0A840WZ48_9RHOB</name>
<evidence type="ECO:0000259" key="6">
    <source>
        <dbReference type="Pfam" id="PF05175"/>
    </source>
</evidence>
<evidence type="ECO:0000256" key="5">
    <source>
        <dbReference type="HAMAP-Rule" id="MF_02126"/>
    </source>
</evidence>
<dbReference type="Pfam" id="PF05175">
    <property type="entry name" value="MTS"/>
    <property type="match status" value="1"/>
</dbReference>
<evidence type="ECO:0000259" key="7">
    <source>
        <dbReference type="Pfam" id="PF17827"/>
    </source>
</evidence>
<evidence type="ECO:0000313" key="9">
    <source>
        <dbReference type="Proteomes" id="UP000553766"/>
    </source>
</evidence>
<dbReference type="EMBL" id="JACIJS010000002">
    <property type="protein sequence ID" value="MBB5514936.1"/>
    <property type="molecule type" value="Genomic_DNA"/>
</dbReference>
<proteinExistence type="inferred from homology"/>